<dbReference type="PROSITE" id="PS00137">
    <property type="entry name" value="SUBTILASE_HIS"/>
    <property type="match status" value="1"/>
</dbReference>
<evidence type="ECO:0000256" key="1">
    <source>
        <dbReference type="ARBA" id="ARBA00011073"/>
    </source>
</evidence>
<dbReference type="PRINTS" id="PR00723">
    <property type="entry name" value="SUBTILISIN"/>
</dbReference>
<accession>A0A7C3Z299</accession>
<dbReference type="GO" id="GO:0004252">
    <property type="term" value="F:serine-type endopeptidase activity"/>
    <property type="evidence" value="ECO:0007669"/>
    <property type="project" value="UniProtKB-UniRule"/>
</dbReference>
<dbReference type="PROSITE" id="PS00138">
    <property type="entry name" value="SUBTILASE_SER"/>
    <property type="match status" value="1"/>
</dbReference>
<dbReference type="InterPro" id="IPR000209">
    <property type="entry name" value="Peptidase_S8/S53_dom"/>
</dbReference>
<evidence type="ECO:0000256" key="6">
    <source>
        <dbReference type="PROSITE-ProRule" id="PRU01240"/>
    </source>
</evidence>
<dbReference type="Gene3D" id="2.60.120.380">
    <property type="match status" value="1"/>
</dbReference>
<evidence type="ECO:0000259" key="9">
    <source>
        <dbReference type="Pfam" id="PF04151"/>
    </source>
</evidence>
<dbReference type="EMBL" id="DTMQ01000013">
    <property type="protein sequence ID" value="HGE98839.1"/>
    <property type="molecule type" value="Genomic_DNA"/>
</dbReference>
<dbReference type="PANTHER" id="PTHR43806">
    <property type="entry name" value="PEPTIDASE S8"/>
    <property type="match status" value="1"/>
</dbReference>
<dbReference type="Pfam" id="PF00082">
    <property type="entry name" value="Peptidase_S8"/>
    <property type="match status" value="1"/>
</dbReference>
<evidence type="ECO:0000256" key="3">
    <source>
        <dbReference type="ARBA" id="ARBA00022801"/>
    </source>
</evidence>
<dbReference type="Pfam" id="PF04151">
    <property type="entry name" value="PPC"/>
    <property type="match status" value="1"/>
</dbReference>
<protein>
    <submittedName>
        <fullName evidence="10">Peptidase S8</fullName>
    </submittedName>
</protein>
<dbReference type="InterPro" id="IPR050131">
    <property type="entry name" value="Peptidase_S8_subtilisin-like"/>
</dbReference>
<dbReference type="PROSITE" id="PS00136">
    <property type="entry name" value="SUBTILASE_ASP"/>
    <property type="match status" value="1"/>
</dbReference>
<evidence type="ECO:0000313" key="10">
    <source>
        <dbReference type="EMBL" id="HGE98839.1"/>
    </source>
</evidence>
<comment type="similarity">
    <text evidence="1 6 7">Belongs to the peptidase S8 family.</text>
</comment>
<keyword evidence="3 6" id="KW-0378">Hydrolase</keyword>
<feature type="active site" description="Charge relay system" evidence="5 6">
    <location>
        <position position="379"/>
    </location>
</feature>
<dbReference type="AlphaFoldDB" id="A0A7C3Z299"/>
<evidence type="ECO:0000256" key="4">
    <source>
        <dbReference type="ARBA" id="ARBA00022825"/>
    </source>
</evidence>
<keyword evidence="2 6" id="KW-0645">Protease</keyword>
<feature type="domain" description="Peptidase S8/S53" evidence="8">
    <location>
        <begin position="162"/>
        <end position="427"/>
    </location>
</feature>
<comment type="caution">
    <text evidence="10">The sequence shown here is derived from an EMBL/GenBank/DDBJ whole genome shotgun (WGS) entry which is preliminary data.</text>
</comment>
<feature type="domain" description="Peptidase C-terminal archaeal/bacterial" evidence="9">
    <location>
        <begin position="464"/>
        <end position="535"/>
    </location>
</feature>
<dbReference type="InterPro" id="IPR022398">
    <property type="entry name" value="Peptidase_S8_His-AS"/>
</dbReference>
<dbReference type="InterPro" id="IPR023827">
    <property type="entry name" value="Peptidase_S8_Asp-AS"/>
</dbReference>
<organism evidence="10">
    <name type="scientific">candidate division WOR-3 bacterium</name>
    <dbReference type="NCBI Taxonomy" id="2052148"/>
    <lineage>
        <taxon>Bacteria</taxon>
        <taxon>Bacteria division WOR-3</taxon>
    </lineage>
</organism>
<dbReference type="InterPro" id="IPR036852">
    <property type="entry name" value="Peptidase_S8/S53_dom_sf"/>
</dbReference>
<evidence type="ECO:0000256" key="2">
    <source>
        <dbReference type="ARBA" id="ARBA00022670"/>
    </source>
</evidence>
<keyword evidence="4 6" id="KW-0720">Serine protease</keyword>
<dbReference type="GO" id="GO:0006508">
    <property type="term" value="P:proteolysis"/>
    <property type="evidence" value="ECO:0007669"/>
    <property type="project" value="UniProtKB-KW"/>
</dbReference>
<dbReference type="InterPro" id="IPR007280">
    <property type="entry name" value="Peptidase_C_arc/bac"/>
</dbReference>
<dbReference type="PANTHER" id="PTHR43806:SF65">
    <property type="entry name" value="SERINE PROTEASE APRX"/>
    <property type="match status" value="1"/>
</dbReference>
<evidence type="ECO:0000259" key="8">
    <source>
        <dbReference type="Pfam" id="PF00082"/>
    </source>
</evidence>
<feature type="active site" description="Charge relay system" evidence="5 6">
    <location>
        <position position="170"/>
    </location>
</feature>
<proteinExistence type="inferred from homology"/>
<sequence length="660" mass="70625">MIKKGLEGAMIKYLSLLFIPLFLFSFLNKELAIPAEENLLYDTDGDKIFQNLNYLLTSEEEIPVIVLLNEAPSDALLSQLEGKVGSFPIRYRYQIIPGFSGILRRDQILKLAKEEVVSHIEYDCPVSAFLGTASSWFGVTKARNDFGVDGDRDGNRSSYSKNDIVITILDTGIDIGHYDLDGGKVIGWKDFINGRTTPYDDNGHGTHCASIAAGEGQANANYKGVAYASALVGVKVLNSAGSGSLSTIVAGVDWVVQNKATYNIKVLSISLGTSGSSNGQDALSLACNNAVDNGIVVVVAAGNSGPNRYTIGSPAAAEKVITVGAMADCGEKGFYLASFSSRGPTADGRIKPDISAPGVNITAAKKGTKNQYVTYSGTSMATPFIAGVCALMLDANPNLTPTQVKNILSNTAQDWGPSGKDVDHGFGRNQAYEAIKSAGGYTGTGPAVPGHAYAAEYLGGSGRTDIWQVNVNSTSYPIAITLIMPNWSSTSNPDFDLYLYNPSGSLVARSEGTTRQEVIAYTPTTTGNYRIYVKSYAGAGDYFFDLSCANATSLTLIQDQDATERENSNQMTSETKPVLSLKVSGIEKREASFIFYLDRKERFTVCFYDGIGRLITSAAGEGKKGENRLTVNLPAIGKGVYFYRFATERNSFTGKVVVAP</sequence>
<evidence type="ECO:0000256" key="5">
    <source>
        <dbReference type="PIRSR" id="PIRSR615500-1"/>
    </source>
</evidence>
<dbReference type="PROSITE" id="PS51892">
    <property type="entry name" value="SUBTILASE"/>
    <property type="match status" value="1"/>
</dbReference>
<feature type="active site" description="Charge relay system" evidence="5 6">
    <location>
        <position position="204"/>
    </location>
</feature>
<dbReference type="InterPro" id="IPR023828">
    <property type="entry name" value="Peptidase_S8_Ser-AS"/>
</dbReference>
<evidence type="ECO:0000256" key="7">
    <source>
        <dbReference type="RuleBase" id="RU003355"/>
    </source>
</evidence>
<dbReference type="InterPro" id="IPR015500">
    <property type="entry name" value="Peptidase_S8_subtilisin-rel"/>
</dbReference>
<name>A0A7C3Z299_UNCW3</name>
<gene>
    <name evidence="10" type="ORF">ENX07_02040</name>
</gene>
<dbReference type="SUPFAM" id="SSF52743">
    <property type="entry name" value="Subtilisin-like"/>
    <property type="match status" value="1"/>
</dbReference>
<dbReference type="Gene3D" id="3.40.50.200">
    <property type="entry name" value="Peptidase S8/S53 domain"/>
    <property type="match status" value="1"/>
</dbReference>
<dbReference type="CDD" id="cd07487">
    <property type="entry name" value="Peptidases_S8_1"/>
    <property type="match status" value="1"/>
</dbReference>
<reference evidence="10" key="1">
    <citation type="journal article" date="2020" name="mSystems">
        <title>Genome- and Community-Level Interaction Insights into Carbon Utilization and Element Cycling Functions of Hydrothermarchaeota in Hydrothermal Sediment.</title>
        <authorList>
            <person name="Zhou Z."/>
            <person name="Liu Y."/>
            <person name="Xu W."/>
            <person name="Pan J."/>
            <person name="Luo Z.H."/>
            <person name="Li M."/>
        </authorList>
    </citation>
    <scope>NUCLEOTIDE SEQUENCE [LARGE SCALE GENOMIC DNA]</scope>
    <source>
        <strain evidence="10">SpSt-906</strain>
    </source>
</reference>